<dbReference type="Gene3D" id="3.30.70.1430">
    <property type="entry name" value="Multidrug efflux transporter AcrB pore domain"/>
    <property type="match status" value="2"/>
</dbReference>
<keyword evidence="1" id="KW-0812">Transmembrane</keyword>
<dbReference type="Gene3D" id="3.30.70.1440">
    <property type="entry name" value="Multidrug efflux transporter AcrB pore domain"/>
    <property type="match status" value="1"/>
</dbReference>
<feature type="transmembrane region" description="Helical" evidence="1">
    <location>
        <begin position="929"/>
        <end position="953"/>
    </location>
</feature>
<feature type="transmembrane region" description="Helical" evidence="1">
    <location>
        <begin position="362"/>
        <end position="381"/>
    </location>
</feature>
<dbReference type="Gene3D" id="3.30.70.1320">
    <property type="entry name" value="Multidrug efflux transporter AcrB pore domain like"/>
    <property type="match status" value="1"/>
</dbReference>
<evidence type="ECO:0000313" key="2">
    <source>
        <dbReference type="EMBL" id="NMF91761.1"/>
    </source>
</evidence>
<dbReference type="InterPro" id="IPR001036">
    <property type="entry name" value="Acrflvin-R"/>
</dbReference>
<protein>
    <submittedName>
        <fullName evidence="2">AcrB/AcrD/AcrF family protein</fullName>
    </submittedName>
</protein>
<dbReference type="Proteomes" id="UP000601990">
    <property type="component" value="Unassembled WGS sequence"/>
</dbReference>
<feature type="transmembrane region" description="Helical" evidence="1">
    <location>
        <begin position="974"/>
        <end position="995"/>
    </location>
</feature>
<dbReference type="InterPro" id="IPR027463">
    <property type="entry name" value="AcrB_DN_DC_subdom"/>
</dbReference>
<organism evidence="2 3">
    <name type="scientific">Aromatoleum buckelii</name>
    <dbReference type="NCBI Taxonomy" id="200254"/>
    <lineage>
        <taxon>Bacteria</taxon>
        <taxon>Pseudomonadati</taxon>
        <taxon>Pseudomonadota</taxon>
        <taxon>Betaproteobacteria</taxon>
        <taxon>Rhodocyclales</taxon>
        <taxon>Rhodocyclaceae</taxon>
        <taxon>Aromatoleum</taxon>
    </lineage>
</organism>
<evidence type="ECO:0000256" key="1">
    <source>
        <dbReference type="SAM" id="Phobius"/>
    </source>
</evidence>
<proteinExistence type="predicted"/>
<reference evidence="2" key="1">
    <citation type="submission" date="2019-12" db="EMBL/GenBank/DDBJ databases">
        <title>Comparative genomics gives insights into the taxonomy of the Azoarcus-Aromatoleum group and reveals separate origins of nif in the plant-associated Azoarcus and non-plant-associated Aromatoleum sub-groups.</title>
        <authorList>
            <person name="Lafos M."/>
            <person name="Maluk M."/>
            <person name="Batista M."/>
            <person name="Junghare M."/>
            <person name="Carmona M."/>
            <person name="Faoro H."/>
            <person name="Cruz L.M."/>
            <person name="Battistoni F."/>
            <person name="De Souza E."/>
            <person name="Pedrosa F."/>
            <person name="Chen W.-M."/>
            <person name="Poole P.S."/>
            <person name="Dixon R.A."/>
            <person name="James E.K."/>
        </authorList>
    </citation>
    <scope>NUCLEOTIDE SEQUENCE</scope>
    <source>
        <strain evidence="2">U120</strain>
    </source>
</reference>
<accession>A0ABX1MWV1</accession>
<feature type="transmembrane region" description="Helical" evidence="1">
    <location>
        <begin position="530"/>
        <end position="550"/>
    </location>
</feature>
<dbReference type="RefSeq" id="WP_169197123.1">
    <property type="nucleotide sequence ID" value="NZ_WTVH02000008.1"/>
</dbReference>
<evidence type="ECO:0000313" key="3">
    <source>
        <dbReference type="Proteomes" id="UP000601990"/>
    </source>
</evidence>
<feature type="transmembrane region" description="Helical" evidence="1">
    <location>
        <begin position="876"/>
        <end position="895"/>
    </location>
</feature>
<feature type="transmembrane region" description="Helical" evidence="1">
    <location>
        <begin position="338"/>
        <end position="355"/>
    </location>
</feature>
<feature type="transmembrane region" description="Helical" evidence="1">
    <location>
        <begin position="387"/>
        <end position="412"/>
    </location>
</feature>
<dbReference type="PRINTS" id="PR00702">
    <property type="entry name" value="ACRIFLAVINRP"/>
</dbReference>
<dbReference type="PANTHER" id="PTHR32063">
    <property type="match status" value="1"/>
</dbReference>
<dbReference type="SUPFAM" id="SSF82714">
    <property type="entry name" value="Multidrug efflux transporter AcrB TolC docking domain, DN and DC subdomains"/>
    <property type="match status" value="2"/>
</dbReference>
<dbReference type="Gene3D" id="3.30.2090.10">
    <property type="entry name" value="Multidrug efflux transporter AcrB TolC docking domain, DN and DC subdomains"/>
    <property type="match status" value="2"/>
</dbReference>
<name>A0ABX1MWV1_9RHOO</name>
<dbReference type="Gene3D" id="1.20.1640.10">
    <property type="entry name" value="Multidrug efflux transporter AcrB transmembrane domain"/>
    <property type="match status" value="2"/>
</dbReference>
<dbReference type="Pfam" id="PF00873">
    <property type="entry name" value="ACR_tran"/>
    <property type="match status" value="1"/>
</dbReference>
<feature type="transmembrane region" description="Helical" evidence="1">
    <location>
        <begin position="463"/>
        <end position="490"/>
    </location>
</feature>
<dbReference type="PANTHER" id="PTHR32063:SF33">
    <property type="entry name" value="RND SUPERFAMILY EFFLUX PUMP PERMEASE COMPONENT"/>
    <property type="match status" value="1"/>
</dbReference>
<keyword evidence="1" id="KW-0472">Membrane</keyword>
<keyword evidence="1" id="KW-1133">Transmembrane helix</keyword>
<sequence length="1053" mass="113963">MTDWYRRLIGNHPLANIAFALVLLGGIVTYLTMPRAQDPEVNFNWVSIITALPGASAEDIERELTGPLEDAIEQVKDIKFVSSSSREGVSSILVRFEEISGRQFDRRINDLRREVQNKADAELPPEATEPEIIEITSSNGFPTAILVLYGAGGGERLRSAAFGIRKDLERFADIDQVVAAGFDEPELHVDFDPERVAAVGLSPLDLSDSVAAWFRNTLGGRIRVQDREWLVRLEGKTPDPDVLAQAAVITPAGRVALGEVAAVARGHERTGQLVSYNGQPAVMLSITKEAGSNTLELVDRLNRFVAERNPLLFGQGVQLVMIDDQTHATRDAIGVMESNALLGLVLVLGLCWVFLGSRLALLVGLGVPFALAGTFLLVDLIGSTLNLTVLLGVVIALGMLVDDAVVIVEAIYYRLQRGEPVHHAVTEGVAEVALPVISSVLTTIAAFLPLMLLPGILGSFMFLVPFVVTCGLLVSLVEAFWMMPAHILLLRPDFGARRSRVQARRERFTHWLRVKYSRALVAVMRRPKTALAVLLLVMAGAAGALAGGLVKIQFFAFDPIRLFYVSIDMPAGVPLERTLQESERAAAVLRRTLDPAEVRSITAYAGIKFTETEPLYGDQYGQVIVSLQPRSGELRDTAEVIAAAHDPVLALQGEAKFSFLELKGGPPTARPISVKVKADDYGELRAATDALLDEVAKIPGVRDITDDDVPGRPELRLTLNREKLARAGVAPGEVARLLRLYGEGEVVATTRDEGEKVEVIVRARPQSLTDVTELLQRPVPLTADAEDAEDGGGARRSVQLGSLVDAEPRIAKGYIRHYQLTRAITVEAGLDQDEIDTLTANNRLKAAWAELQPRFPNVELDFSGELDDIQESLDSMAVLFSLGVGLIYLILATQFRSYWQPFMILVTVPLAFTGVVLGLLVSGNPLSLYTMYGVIALAGIAVNSAIVLIDAANERRAAGMSVEHAAIYAGRRRVVPVLITSSTTIGGLVSLAAGLGGKSLMWGPVAASIVWGLGFSTLLTLFAIPLIYRLAMGRSRPERGVPVARLASPRSPR</sequence>
<comment type="caution">
    <text evidence="2">The sequence shown here is derived from an EMBL/GenBank/DDBJ whole genome shotgun (WGS) entry which is preliminary data.</text>
</comment>
<feature type="transmembrane region" description="Helical" evidence="1">
    <location>
        <begin position="432"/>
        <end position="457"/>
    </location>
</feature>
<feature type="transmembrane region" description="Helical" evidence="1">
    <location>
        <begin position="1001"/>
        <end position="1028"/>
    </location>
</feature>
<dbReference type="EMBL" id="WTVH01000001">
    <property type="protein sequence ID" value="NMF91761.1"/>
    <property type="molecule type" value="Genomic_DNA"/>
</dbReference>
<dbReference type="SUPFAM" id="SSF82693">
    <property type="entry name" value="Multidrug efflux transporter AcrB pore domain, PN1, PN2, PC1 and PC2 subdomains"/>
    <property type="match status" value="2"/>
</dbReference>
<feature type="transmembrane region" description="Helical" evidence="1">
    <location>
        <begin position="12"/>
        <end position="33"/>
    </location>
</feature>
<dbReference type="SUPFAM" id="SSF82866">
    <property type="entry name" value="Multidrug efflux transporter AcrB transmembrane domain"/>
    <property type="match status" value="2"/>
</dbReference>
<feature type="transmembrane region" description="Helical" evidence="1">
    <location>
        <begin position="902"/>
        <end position="923"/>
    </location>
</feature>
<keyword evidence="3" id="KW-1185">Reference proteome</keyword>
<gene>
    <name evidence="2" type="ORF">GO608_00235</name>
</gene>